<name>J3NUM0_GAET3</name>
<keyword evidence="1" id="KW-0732">Signal</keyword>
<keyword evidence="5" id="KW-1185">Reference proteome</keyword>
<evidence type="ECO:0000259" key="2">
    <source>
        <dbReference type="Pfam" id="PF25411"/>
    </source>
</evidence>
<dbReference type="VEuPathDB" id="FungiDB:GGTG_04975"/>
<dbReference type="Pfam" id="PF25411">
    <property type="entry name" value="DUF7888"/>
    <property type="match status" value="1"/>
</dbReference>
<dbReference type="PANTHER" id="PTHR40845">
    <property type="match status" value="1"/>
</dbReference>
<dbReference type="Proteomes" id="UP000006039">
    <property type="component" value="Unassembled WGS sequence"/>
</dbReference>
<reference evidence="4" key="5">
    <citation type="submission" date="2018-04" db="UniProtKB">
        <authorList>
            <consortium name="EnsemblFungi"/>
        </authorList>
    </citation>
    <scope>IDENTIFICATION</scope>
    <source>
        <strain evidence="4">R3-111a-1</strain>
    </source>
</reference>
<dbReference type="OrthoDB" id="3478218at2759"/>
<accession>J3NUM0</accession>
<dbReference type="EMBL" id="GL385396">
    <property type="protein sequence ID" value="EJT79893.1"/>
    <property type="molecule type" value="Genomic_DNA"/>
</dbReference>
<reference evidence="3" key="3">
    <citation type="submission" date="2010-09" db="EMBL/GenBank/DDBJ databases">
        <title>Annotation of Gaeumannomyces graminis var. tritici R3-111a-1.</title>
        <authorList>
            <consortium name="The Broad Institute Genome Sequencing Platform"/>
            <person name="Ma L.-J."/>
            <person name="Dead R."/>
            <person name="Young S.K."/>
            <person name="Zeng Q."/>
            <person name="Gargeya S."/>
            <person name="Fitzgerald M."/>
            <person name="Haas B."/>
            <person name="Abouelleil A."/>
            <person name="Alvarado L."/>
            <person name="Arachchi H.M."/>
            <person name="Berlin A."/>
            <person name="Brown A."/>
            <person name="Chapman S.B."/>
            <person name="Chen Z."/>
            <person name="Dunbar C."/>
            <person name="Freedman E."/>
            <person name="Gearin G."/>
            <person name="Gellesch M."/>
            <person name="Goldberg J."/>
            <person name="Griggs A."/>
            <person name="Gujja S."/>
            <person name="Heiman D."/>
            <person name="Howarth C."/>
            <person name="Larson L."/>
            <person name="Lui A."/>
            <person name="MacDonald P.J.P."/>
            <person name="Mehta T."/>
            <person name="Montmayeur A."/>
            <person name="Murphy C."/>
            <person name="Neiman D."/>
            <person name="Pearson M."/>
            <person name="Priest M."/>
            <person name="Roberts A."/>
            <person name="Saif S."/>
            <person name="Shea T."/>
            <person name="Shenoy N."/>
            <person name="Sisk P."/>
            <person name="Stolte C."/>
            <person name="Sykes S."/>
            <person name="Yandava C."/>
            <person name="Wortman J."/>
            <person name="Nusbaum C."/>
            <person name="Birren B."/>
        </authorList>
    </citation>
    <scope>NUCLEOTIDE SEQUENCE</scope>
    <source>
        <strain evidence="3">R3-111a-1</strain>
    </source>
</reference>
<evidence type="ECO:0000313" key="4">
    <source>
        <dbReference type="EnsemblFungi" id="EJT79893"/>
    </source>
</evidence>
<feature type="signal peptide" evidence="1">
    <location>
        <begin position="1"/>
        <end position="18"/>
    </location>
</feature>
<feature type="chain" id="PRO_5015094479" description="DUF7888 domain-containing protein" evidence="1">
    <location>
        <begin position="19"/>
        <end position="179"/>
    </location>
</feature>
<reference evidence="3" key="2">
    <citation type="submission" date="2010-07" db="EMBL/GenBank/DDBJ databases">
        <authorList>
            <consortium name="The Broad Institute Genome Sequencing Platform"/>
            <consortium name="Broad Institute Genome Sequencing Center for Infectious Disease"/>
            <person name="Ma L.-J."/>
            <person name="Dead R."/>
            <person name="Young S."/>
            <person name="Zeng Q."/>
            <person name="Koehrsen M."/>
            <person name="Alvarado L."/>
            <person name="Berlin A."/>
            <person name="Chapman S.B."/>
            <person name="Chen Z."/>
            <person name="Freedman E."/>
            <person name="Gellesch M."/>
            <person name="Goldberg J."/>
            <person name="Griggs A."/>
            <person name="Gujja S."/>
            <person name="Heilman E.R."/>
            <person name="Heiman D."/>
            <person name="Hepburn T."/>
            <person name="Howarth C."/>
            <person name="Jen D."/>
            <person name="Larson L."/>
            <person name="Mehta T."/>
            <person name="Neiman D."/>
            <person name="Pearson M."/>
            <person name="Roberts A."/>
            <person name="Saif S."/>
            <person name="Shea T."/>
            <person name="Shenoy N."/>
            <person name="Sisk P."/>
            <person name="Stolte C."/>
            <person name="Sykes S."/>
            <person name="Walk T."/>
            <person name="White J."/>
            <person name="Yandava C."/>
            <person name="Haas B."/>
            <person name="Nusbaum C."/>
            <person name="Birren B."/>
        </authorList>
    </citation>
    <scope>NUCLEOTIDE SEQUENCE</scope>
    <source>
        <strain evidence="3">R3-111a-1</strain>
    </source>
</reference>
<protein>
    <recommendedName>
        <fullName evidence="2">DUF7888 domain-containing protein</fullName>
    </recommendedName>
</protein>
<organism evidence="3">
    <name type="scientific">Gaeumannomyces tritici (strain R3-111a-1)</name>
    <name type="common">Wheat and barley take-all root rot fungus</name>
    <name type="synonym">Gaeumannomyces graminis var. tritici</name>
    <dbReference type="NCBI Taxonomy" id="644352"/>
    <lineage>
        <taxon>Eukaryota</taxon>
        <taxon>Fungi</taxon>
        <taxon>Dikarya</taxon>
        <taxon>Ascomycota</taxon>
        <taxon>Pezizomycotina</taxon>
        <taxon>Sordariomycetes</taxon>
        <taxon>Sordariomycetidae</taxon>
        <taxon>Magnaporthales</taxon>
        <taxon>Magnaporthaceae</taxon>
        <taxon>Gaeumannomyces</taxon>
    </lineage>
</organism>
<gene>
    <name evidence="4" type="primary">20345433</name>
    <name evidence="3" type="ORF">GGTG_04975</name>
</gene>
<proteinExistence type="predicted"/>
<dbReference type="EnsemblFungi" id="EJT79893">
    <property type="protein sequence ID" value="EJT79893"/>
    <property type="gene ID" value="GGTG_04975"/>
</dbReference>
<dbReference type="HOGENOM" id="CLU_105121_0_0_1"/>
<dbReference type="PANTHER" id="PTHR40845:SF1">
    <property type="match status" value="1"/>
</dbReference>
<dbReference type="GeneID" id="20345433"/>
<sequence>MQFTKLFTVATLATSALAAPAAVPVNDTKVLDLSELAMFDTFDVVADPGAAAADPQDRAVMGIEKAAVLIKELSNWDNARERFTKTTVLSMWQSNPDPSRYPAVICQNQDYRLSNPNGIAGWAKAELKMSILKTDYDFFYMMAPNTFHGLGDGGFINFASLNDKSRCTFNSRECQVRCL</sequence>
<dbReference type="InterPro" id="IPR057210">
    <property type="entry name" value="DUF7888"/>
</dbReference>
<reference evidence="5" key="1">
    <citation type="submission" date="2010-07" db="EMBL/GenBank/DDBJ databases">
        <title>The genome sequence of Gaeumannomyces graminis var. tritici strain R3-111a-1.</title>
        <authorList>
            <consortium name="The Broad Institute Genome Sequencing Platform"/>
            <person name="Ma L.-J."/>
            <person name="Dead R."/>
            <person name="Young S."/>
            <person name="Zeng Q."/>
            <person name="Koehrsen M."/>
            <person name="Alvarado L."/>
            <person name="Berlin A."/>
            <person name="Chapman S.B."/>
            <person name="Chen Z."/>
            <person name="Freedman E."/>
            <person name="Gellesch M."/>
            <person name="Goldberg J."/>
            <person name="Griggs A."/>
            <person name="Gujja S."/>
            <person name="Heilman E.R."/>
            <person name="Heiman D."/>
            <person name="Hepburn T."/>
            <person name="Howarth C."/>
            <person name="Jen D."/>
            <person name="Larson L."/>
            <person name="Mehta T."/>
            <person name="Neiman D."/>
            <person name="Pearson M."/>
            <person name="Roberts A."/>
            <person name="Saif S."/>
            <person name="Shea T."/>
            <person name="Shenoy N."/>
            <person name="Sisk P."/>
            <person name="Stolte C."/>
            <person name="Sykes S."/>
            <person name="Walk T."/>
            <person name="White J."/>
            <person name="Yandava C."/>
            <person name="Haas B."/>
            <person name="Nusbaum C."/>
            <person name="Birren B."/>
        </authorList>
    </citation>
    <scope>NUCLEOTIDE SEQUENCE [LARGE SCALE GENOMIC DNA]</scope>
    <source>
        <strain evidence="5">R3-111a-1</strain>
    </source>
</reference>
<dbReference type="RefSeq" id="XP_009221038.1">
    <property type="nucleotide sequence ID" value="XM_009222774.1"/>
</dbReference>
<dbReference type="eggNOG" id="ENOG502R682">
    <property type="taxonomic scope" value="Eukaryota"/>
</dbReference>
<evidence type="ECO:0000313" key="5">
    <source>
        <dbReference type="Proteomes" id="UP000006039"/>
    </source>
</evidence>
<feature type="domain" description="DUF7888" evidence="2">
    <location>
        <begin position="59"/>
        <end position="178"/>
    </location>
</feature>
<evidence type="ECO:0000313" key="3">
    <source>
        <dbReference type="EMBL" id="EJT79893.1"/>
    </source>
</evidence>
<evidence type="ECO:0000256" key="1">
    <source>
        <dbReference type="SAM" id="SignalP"/>
    </source>
</evidence>
<dbReference type="AlphaFoldDB" id="J3NUM0"/>
<reference evidence="4" key="4">
    <citation type="journal article" date="2015" name="G3 (Bethesda)">
        <title>Genome sequences of three phytopathogenic species of the Magnaporthaceae family of fungi.</title>
        <authorList>
            <person name="Okagaki L.H."/>
            <person name="Nunes C.C."/>
            <person name="Sailsbery J."/>
            <person name="Clay B."/>
            <person name="Brown D."/>
            <person name="John T."/>
            <person name="Oh Y."/>
            <person name="Young N."/>
            <person name="Fitzgerald M."/>
            <person name="Haas B.J."/>
            <person name="Zeng Q."/>
            <person name="Young S."/>
            <person name="Adiconis X."/>
            <person name="Fan L."/>
            <person name="Levin J.Z."/>
            <person name="Mitchell T.K."/>
            <person name="Okubara P.A."/>
            <person name="Farman M.L."/>
            <person name="Kohn L.M."/>
            <person name="Birren B."/>
            <person name="Ma L.-J."/>
            <person name="Dean R.A."/>
        </authorList>
    </citation>
    <scope>NUCLEOTIDE SEQUENCE</scope>
    <source>
        <strain evidence="4">R3-111a-1</strain>
    </source>
</reference>
<dbReference type="STRING" id="644352.J3NUM0"/>